<gene>
    <name evidence="1" type="ORF">DFL_001787</name>
</gene>
<organism evidence="1 2">
    <name type="scientific">Arthrobotrys flagrans</name>
    <name type="common">Nematode-trapping fungus</name>
    <name type="synonym">Trichothecium flagrans</name>
    <dbReference type="NCBI Taxonomy" id="97331"/>
    <lineage>
        <taxon>Eukaryota</taxon>
        <taxon>Fungi</taxon>
        <taxon>Dikarya</taxon>
        <taxon>Ascomycota</taxon>
        <taxon>Pezizomycotina</taxon>
        <taxon>Orbiliomycetes</taxon>
        <taxon>Orbiliales</taxon>
        <taxon>Orbiliaceae</taxon>
        <taxon>Arthrobotrys</taxon>
    </lineage>
</organism>
<sequence>MLHCPLPPPPMHSCPCPCPCPAFPVSRRFDFLRFTKPTAAALIPLISSATRKAPRAPDRTIKGHRIDLVL</sequence>
<comment type="caution">
    <text evidence="1">The sequence shown here is derived from an EMBL/GenBank/DDBJ whole genome shotgun (WGS) entry which is preliminary data.</text>
</comment>
<accession>A0A437A9D0</accession>
<keyword evidence="2" id="KW-1185">Reference proteome</keyword>
<dbReference type="VEuPathDB" id="FungiDB:DFL_001787"/>
<dbReference type="GeneID" id="93584098"/>
<dbReference type="Proteomes" id="UP000283090">
    <property type="component" value="Unassembled WGS sequence"/>
</dbReference>
<dbReference type="EMBL" id="SAEB01000003">
    <property type="protein sequence ID" value="RVD87560.1"/>
    <property type="molecule type" value="Genomic_DNA"/>
</dbReference>
<reference evidence="1 2" key="1">
    <citation type="submission" date="2019-01" db="EMBL/GenBank/DDBJ databases">
        <title>Intercellular communication is required for trap formation in the nematode-trapping fungus Duddingtonia flagrans.</title>
        <authorList>
            <person name="Youssar L."/>
            <person name="Wernet V."/>
            <person name="Hensel N."/>
            <person name="Hildebrandt H.-G."/>
            <person name="Fischer R."/>
        </authorList>
    </citation>
    <scope>NUCLEOTIDE SEQUENCE [LARGE SCALE GENOMIC DNA]</scope>
    <source>
        <strain evidence="1 2">CBS H-5679</strain>
    </source>
</reference>
<proteinExistence type="predicted"/>
<name>A0A437A9D0_ARTFL</name>
<evidence type="ECO:0000313" key="1">
    <source>
        <dbReference type="EMBL" id="RVD87560.1"/>
    </source>
</evidence>
<protein>
    <submittedName>
        <fullName evidence="1">Uncharacterized protein</fullName>
    </submittedName>
</protein>
<dbReference type="AlphaFoldDB" id="A0A437A9D0"/>
<evidence type="ECO:0000313" key="2">
    <source>
        <dbReference type="Proteomes" id="UP000283090"/>
    </source>
</evidence>
<dbReference type="RefSeq" id="XP_067493104.1">
    <property type="nucleotide sequence ID" value="XM_067630462.1"/>
</dbReference>